<dbReference type="InterPro" id="IPR023346">
    <property type="entry name" value="Lysozyme-like_dom_sf"/>
</dbReference>
<dbReference type="EMBL" id="CP125942">
    <property type="protein sequence ID" value="XAO46530.1"/>
    <property type="molecule type" value="Genomic_DNA"/>
</dbReference>
<dbReference type="InterPro" id="IPR018392">
    <property type="entry name" value="LysM"/>
</dbReference>
<dbReference type="KEGG" id="gey:QMQ05_03070"/>
<keyword evidence="2" id="KW-0378">Hydrolase</keyword>
<organism evidence="6 7">
    <name type="scientific">Glutamicibacter ectropisis</name>
    <dbReference type="NCBI Taxonomy" id="3046593"/>
    <lineage>
        <taxon>Bacteria</taxon>
        <taxon>Bacillati</taxon>
        <taxon>Actinomycetota</taxon>
        <taxon>Actinomycetes</taxon>
        <taxon>Micrococcales</taxon>
        <taxon>Micrococcaceae</taxon>
        <taxon>Glutamicibacter</taxon>
    </lineage>
</organism>
<evidence type="ECO:0000259" key="5">
    <source>
        <dbReference type="PROSITE" id="PS51782"/>
    </source>
</evidence>
<dbReference type="Gene3D" id="1.10.530.10">
    <property type="match status" value="1"/>
</dbReference>
<evidence type="ECO:0000256" key="4">
    <source>
        <dbReference type="SAM" id="SignalP"/>
    </source>
</evidence>
<dbReference type="PANTHER" id="PTHR34700:SF4">
    <property type="entry name" value="PHAGE-LIKE ELEMENT PBSX PROTEIN XKDP"/>
    <property type="match status" value="1"/>
</dbReference>
<dbReference type="SUPFAM" id="SSF54106">
    <property type="entry name" value="LysM domain"/>
    <property type="match status" value="1"/>
</dbReference>
<reference evidence="6 7" key="1">
    <citation type="submission" date="2023-05" db="EMBL/GenBank/DDBJ databases">
        <title>Glutamicibacter sp. B1, complete genome.</title>
        <authorList>
            <person name="Long Y.H."/>
            <person name="Fang T."/>
            <person name="Li X.Y."/>
        </authorList>
    </citation>
    <scope>NUCLEOTIDE SEQUENCE [LARGE SCALE GENOMIC DNA]</scope>
    <source>
        <strain evidence="6 7">B1</strain>
    </source>
</reference>
<name>A0AAU6WEV7_9MICC</name>
<dbReference type="AlphaFoldDB" id="A0AAU6WEV7"/>
<dbReference type="SUPFAM" id="SSF53955">
    <property type="entry name" value="Lysozyme-like"/>
    <property type="match status" value="1"/>
</dbReference>
<dbReference type="Gene3D" id="3.10.350.10">
    <property type="entry name" value="LysM domain"/>
    <property type="match status" value="1"/>
</dbReference>
<feature type="domain" description="LysM" evidence="5">
    <location>
        <begin position="212"/>
        <end position="259"/>
    </location>
</feature>
<dbReference type="Pfam" id="PF06737">
    <property type="entry name" value="Transglycosylas"/>
    <property type="match status" value="1"/>
</dbReference>
<dbReference type="InterPro" id="IPR010618">
    <property type="entry name" value="RPF"/>
</dbReference>
<feature type="compositionally biased region" description="Polar residues" evidence="3">
    <location>
        <begin position="184"/>
        <end position="197"/>
    </location>
</feature>
<dbReference type="RefSeq" id="WP_345472908.1">
    <property type="nucleotide sequence ID" value="NZ_CP125942.1"/>
</dbReference>
<comment type="similarity">
    <text evidence="1">Belongs to the transglycosylase family. Rpf subfamily.</text>
</comment>
<evidence type="ECO:0000256" key="1">
    <source>
        <dbReference type="ARBA" id="ARBA00010830"/>
    </source>
</evidence>
<proteinExistence type="inferred from homology"/>
<dbReference type="Proteomes" id="UP001486888">
    <property type="component" value="Chromosome"/>
</dbReference>
<dbReference type="GO" id="GO:0016787">
    <property type="term" value="F:hydrolase activity"/>
    <property type="evidence" value="ECO:0007669"/>
    <property type="project" value="UniProtKB-KW"/>
</dbReference>
<feature type="compositionally biased region" description="Low complexity" evidence="3">
    <location>
        <begin position="114"/>
        <end position="183"/>
    </location>
</feature>
<dbReference type="CDD" id="cd00118">
    <property type="entry name" value="LysM"/>
    <property type="match status" value="1"/>
</dbReference>
<feature type="region of interest" description="Disordered" evidence="3">
    <location>
        <begin position="114"/>
        <end position="197"/>
    </location>
</feature>
<keyword evidence="7" id="KW-1185">Reference proteome</keyword>
<dbReference type="InterPro" id="IPR036779">
    <property type="entry name" value="LysM_dom_sf"/>
</dbReference>
<dbReference type="CDD" id="cd13925">
    <property type="entry name" value="RPF"/>
    <property type="match status" value="1"/>
</dbReference>
<dbReference type="InterPro" id="IPR052196">
    <property type="entry name" value="Bact_Kbp"/>
</dbReference>
<dbReference type="PANTHER" id="PTHR34700">
    <property type="entry name" value="POTASSIUM BINDING PROTEIN KBP"/>
    <property type="match status" value="1"/>
</dbReference>
<protein>
    <submittedName>
        <fullName evidence="6">Transglycosylase family protein</fullName>
    </submittedName>
</protein>
<accession>A0AAU6WEV7</accession>
<evidence type="ECO:0000256" key="3">
    <source>
        <dbReference type="SAM" id="MobiDB-lite"/>
    </source>
</evidence>
<evidence type="ECO:0000313" key="6">
    <source>
        <dbReference type="EMBL" id="XAO46530.1"/>
    </source>
</evidence>
<sequence length="262" mass="27032">MIQQKTKKLIRRGGASLAAVAVAGGAIVATTAPANAASTWDKLAQCESGGNWSINTGNGYYGGLQFSLSTWKAFGGSGMPNQASKAEQIRIATKVQASQGWGAWPACTAKLGISGTPTGSSSSDSSSSTQTKSTTQKSTTQSKSTTSTKSTTSAKKSTQTQQATPKASTSTKTSTNNSVKSTKQVAPSTSGKRAASTTQATTFNIDVKDSGKNYTVKSGDTLAKIADQLGVDDWRGLFVLNDDQLTNPDLIMVGQTLNVPAN</sequence>
<dbReference type="SMART" id="SM00257">
    <property type="entry name" value="LysM"/>
    <property type="match status" value="1"/>
</dbReference>
<feature type="signal peptide" evidence="4">
    <location>
        <begin position="1"/>
        <end position="36"/>
    </location>
</feature>
<dbReference type="Pfam" id="PF01476">
    <property type="entry name" value="LysM"/>
    <property type="match status" value="1"/>
</dbReference>
<dbReference type="PROSITE" id="PS51782">
    <property type="entry name" value="LYSM"/>
    <property type="match status" value="1"/>
</dbReference>
<keyword evidence="4" id="KW-0732">Signal</keyword>
<feature type="chain" id="PRO_5043952415" evidence="4">
    <location>
        <begin position="37"/>
        <end position="262"/>
    </location>
</feature>
<evidence type="ECO:0000256" key="2">
    <source>
        <dbReference type="ARBA" id="ARBA00022801"/>
    </source>
</evidence>
<gene>
    <name evidence="6" type="ORF">QMQ05_03070</name>
</gene>
<evidence type="ECO:0000313" key="7">
    <source>
        <dbReference type="Proteomes" id="UP001486888"/>
    </source>
</evidence>